<evidence type="ECO:0000313" key="1">
    <source>
        <dbReference type="EMBL" id="KAL3311396.1"/>
    </source>
</evidence>
<protein>
    <recommendedName>
        <fullName evidence="3">Lipocalin</fullName>
    </recommendedName>
</protein>
<dbReference type="AlphaFoldDB" id="A0ABD2PY61"/>
<accession>A0ABD2PY61</accession>
<evidence type="ECO:0000313" key="2">
    <source>
        <dbReference type="Proteomes" id="UP001626550"/>
    </source>
</evidence>
<proteinExistence type="predicted"/>
<gene>
    <name evidence="1" type="ORF">Ciccas_010021</name>
</gene>
<comment type="caution">
    <text evidence="1">The sequence shown here is derived from an EMBL/GenBank/DDBJ whole genome shotgun (WGS) entry which is preliminary data.</text>
</comment>
<dbReference type="EMBL" id="JBJKFK010002251">
    <property type="protein sequence ID" value="KAL3311396.1"/>
    <property type="molecule type" value="Genomic_DNA"/>
</dbReference>
<dbReference type="Proteomes" id="UP001626550">
    <property type="component" value="Unassembled WGS sequence"/>
</dbReference>
<sequence length="96" mass="11336">MECLFHPYTRLSCNTQTLLTRTMRIEYAREMQDKRHWYSFPYNLTVSSNKATVCEIWAFYDGNNKIRPAAKCTSFFMSLLFLLLDTLMCTETVPTD</sequence>
<reference evidence="1 2" key="1">
    <citation type="submission" date="2024-11" db="EMBL/GenBank/DDBJ databases">
        <title>Adaptive evolution of stress response genes in parasites aligns with host niche diversity.</title>
        <authorList>
            <person name="Hahn C."/>
            <person name="Resl P."/>
        </authorList>
    </citation>
    <scope>NUCLEOTIDE SEQUENCE [LARGE SCALE GENOMIC DNA]</scope>
    <source>
        <strain evidence="1">EGGRZ-B1_66</strain>
        <tissue evidence="1">Body</tissue>
    </source>
</reference>
<keyword evidence="2" id="KW-1185">Reference proteome</keyword>
<evidence type="ECO:0008006" key="3">
    <source>
        <dbReference type="Google" id="ProtNLM"/>
    </source>
</evidence>
<name>A0ABD2PY61_9PLAT</name>
<organism evidence="1 2">
    <name type="scientific">Cichlidogyrus casuarinus</name>
    <dbReference type="NCBI Taxonomy" id="1844966"/>
    <lineage>
        <taxon>Eukaryota</taxon>
        <taxon>Metazoa</taxon>
        <taxon>Spiralia</taxon>
        <taxon>Lophotrochozoa</taxon>
        <taxon>Platyhelminthes</taxon>
        <taxon>Monogenea</taxon>
        <taxon>Monopisthocotylea</taxon>
        <taxon>Dactylogyridea</taxon>
        <taxon>Ancyrocephalidae</taxon>
        <taxon>Cichlidogyrus</taxon>
    </lineage>
</organism>